<evidence type="ECO:0000313" key="4">
    <source>
        <dbReference type="Proteomes" id="UP000185434"/>
    </source>
</evidence>
<feature type="domain" description="BRCT" evidence="2">
    <location>
        <begin position="402"/>
        <end position="475"/>
    </location>
</feature>
<gene>
    <name evidence="3" type="ORF">CFRA_07805</name>
</gene>
<dbReference type="CDD" id="cd17748">
    <property type="entry name" value="BRCT_DNA_ligase_like"/>
    <property type="match status" value="1"/>
</dbReference>
<dbReference type="PROSITE" id="PS50172">
    <property type="entry name" value="BRCT"/>
    <property type="match status" value="1"/>
</dbReference>
<feature type="compositionally biased region" description="Gly residues" evidence="1">
    <location>
        <begin position="359"/>
        <end position="368"/>
    </location>
</feature>
<sequence length="493" mass="49241">MIPALDATLTVTREKVTLTRTLLAASLAGAPERVLDVSGIDDVALVAPDEYLPGAVRLTCADGTVAVRFAPHQGAEAEFFAEAVRAAVRGETPADDAAAIPVPGLDCVVADVRLRDGNSGPVESVAVAEVADGVAGEEKEISDAAGLADALGSRVLVTHNAQLVLGELVRAGLISGPVSFGCTLALARAARLDPPAEDHTLSGLAEALGVQGEGPARVAGVLAGLARSFGHGGDVADLFHDRGLTLGEVRADGTVYPVLHDLSGAAVAAQRRALAGAGDGADSKTDSGAAAETAKSSGSRAKSSGDSTAGAADTGASAAGAEAGSGSGTAEAETSNAVQEALISTAELSATARNESSGSGKGGKSGKSGGKKGGKSGGSRGPAPWAAVATPDTIPEPNPDADPEGVLFGENVTLTGDFEPFDKGQLWAGLAHHGAKIGKNVTKKTTILVVGSWASTTSKEKRARELQEKGQEIQIWPAADLLAALGLDEEPPF</sequence>
<dbReference type="EMBL" id="CP009247">
    <property type="protein sequence ID" value="APT89178.1"/>
    <property type="molecule type" value="Genomic_DNA"/>
</dbReference>
<dbReference type="SUPFAM" id="SSF52113">
    <property type="entry name" value="BRCT domain"/>
    <property type="match status" value="1"/>
</dbReference>
<dbReference type="InterPro" id="IPR001357">
    <property type="entry name" value="BRCT_dom"/>
</dbReference>
<proteinExistence type="predicted"/>
<dbReference type="AlphaFoldDB" id="A0A1L7CTT3"/>
<evidence type="ECO:0000313" key="3">
    <source>
        <dbReference type="EMBL" id="APT89178.1"/>
    </source>
</evidence>
<feature type="compositionally biased region" description="Low complexity" evidence="1">
    <location>
        <begin position="294"/>
        <end position="335"/>
    </location>
</feature>
<dbReference type="Gene3D" id="3.40.50.10190">
    <property type="entry name" value="BRCT domain"/>
    <property type="match status" value="1"/>
</dbReference>
<dbReference type="KEGG" id="cfk:CFRA_07805"/>
<dbReference type="STRING" id="1437875.CFRA_07805"/>
<feature type="region of interest" description="Disordered" evidence="1">
    <location>
        <begin position="277"/>
        <end position="336"/>
    </location>
</feature>
<evidence type="ECO:0000259" key="2">
    <source>
        <dbReference type="PROSITE" id="PS50172"/>
    </source>
</evidence>
<dbReference type="InterPro" id="IPR036420">
    <property type="entry name" value="BRCT_dom_sf"/>
</dbReference>
<feature type="region of interest" description="Disordered" evidence="1">
    <location>
        <begin position="349"/>
        <end position="403"/>
    </location>
</feature>
<accession>A0A1L7CTT3</accession>
<protein>
    <recommendedName>
        <fullName evidence="2">BRCT domain-containing protein</fullName>
    </recommendedName>
</protein>
<organism evidence="3 4">
    <name type="scientific">Corynebacterium frankenforstense DSM 45800</name>
    <dbReference type="NCBI Taxonomy" id="1437875"/>
    <lineage>
        <taxon>Bacteria</taxon>
        <taxon>Bacillati</taxon>
        <taxon>Actinomycetota</taxon>
        <taxon>Actinomycetes</taxon>
        <taxon>Mycobacteriales</taxon>
        <taxon>Corynebacteriaceae</taxon>
        <taxon>Corynebacterium</taxon>
    </lineage>
</organism>
<dbReference type="RefSeq" id="WP_245797521.1">
    <property type="nucleotide sequence ID" value="NZ_CP009247.1"/>
</dbReference>
<dbReference type="Proteomes" id="UP000185434">
    <property type="component" value="Chromosome"/>
</dbReference>
<evidence type="ECO:0000256" key="1">
    <source>
        <dbReference type="SAM" id="MobiDB-lite"/>
    </source>
</evidence>
<reference evidence="3 4" key="1">
    <citation type="submission" date="2014-08" db="EMBL/GenBank/DDBJ databases">
        <title>Complete genome sequence of Corynebacterium frankenforstense ST18(T) (=DSM 45800(T)), isolated from raw cow milk.</title>
        <authorList>
            <person name="Ruckert C."/>
            <person name="Albersmeier A."/>
            <person name="Winkler A."/>
            <person name="Lipski A."/>
            <person name="Kalinowski J."/>
        </authorList>
    </citation>
    <scope>NUCLEOTIDE SEQUENCE [LARGE SCALE GENOMIC DNA]</scope>
    <source>
        <strain evidence="3 4">ST18</strain>
    </source>
</reference>
<keyword evidence="4" id="KW-1185">Reference proteome</keyword>
<name>A0A1L7CTT3_9CORY</name>